<protein>
    <submittedName>
        <fullName evidence="1">Uncharacterized protein</fullName>
    </submittedName>
</protein>
<dbReference type="VEuPathDB" id="FungiDB:BO71DRAFT_409288"/>
<keyword evidence="2" id="KW-1185">Reference proteome</keyword>
<accession>A0A319DAM2</accession>
<sequence>MVNIILRFGLYDLTAKNAQLRNREHYEIWRLEDRADPWKVLIEGFWKEKGRSLVTVSTCEHIRSDVFDAIQKETEDMLDVIDLSFQSTGTRRINKIGKKEATFMISRQPG</sequence>
<organism evidence="1 2">
    <name type="scientific">Aspergillus ellipticus CBS 707.79</name>
    <dbReference type="NCBI Taxonomy" id="1448320"/>
    <lineage>
        <taxon>Eukaryota</taxon>
        <taxon>Fungi</taxon>
        <taxon>Dikarya</taxon>
        <taxon>Ascomycota</taxon>
        <taxon>Pezizomycotina</taxon>
        <taxon>Eurotiomycetes</taxon>
        <taxon>Eurotiomycetidae</taxon>
        <taxon>Eurotiales</taxon>
        <taxon>Aspergillaceae</taxon>
        <taxon>Aspergillus</taxon>
        <taxon>Aspergillus subgen. Circumdati</taxon>
    </lineage>
</organism>
<dbReference type="Proteomes" id="UP000247810">
    <property type="component" value="Unassembled WGS sequence"/>
</dbReference>
<evidence type="ECO:0000313" key="1">
    <source>
        <dbReference type="EMBL" id="PYH94456.1"/>
    </source>
</evidence>
<reference evidence="1 2" key="1">
    <citation type="submission" date="2018-02" db="EMBL/GenBank/DDBJ databases">
        <title>The genomes of Aspergillus section Nigri reveals drivers in fungal speciation.</title>
        <authorList>
            <consortium name="DOE Joint Genome Institute"/>
            <person name="Vesth T.C."/>
            <person name="Nybo J."/>
            <person name="Theobald S."/>
            <person name="Brandl J."/>
            <person name="Frisvad J.C."/>
            <person name="Nielsen K.F."/>
            <person name="Lyhne E.K."/>
            <person name="Kogle M.E."/>
            <person name="Kuo A."/>
            <person name="Riley R."/>
            <person name="Clum A."/>
            <person name="Nolan M."/>
            <person name="Lipzen A."/>
            <person name="Salamov A."/>
            <person name="Henrissat B."/>
            <person name="Wiebenga A."/>
            <person name="De vries R.P."/>
            <person name="Grigoriev I.V."/>
            <person name="Mortensen U.H."/>
            <person name="Andersen M.R."/>
            <person name="Baker S.E."/>
        </authorList>
    </citation>
    <scope>NUCLEOTIDE SEQUENCE [LARGE SCALE GENOMIC DNA]</scope>
    <source>
        <strain evidence="1 2">CBS 707.79</strain>
    </source>
</reference>
<name>A0A319DAM2_9EURO</name>
<gene>
    <name evidence="1" type="ORF">BO71DRAFT_409288</name>
</gene>
<dbReference type="AlphaFoldDB" id="A0A319DAM2"/>
<proteinExistence type="predicted"/>
<dbReference type="EMBL" id="KZ825870">
    <property type="protein sequence ID" value="PYH94456.1"/>
    <property type="molecule type" value="Genomic_DNA"/>
</dbReference>
<evidence type="ECO:0000313" key="2">
    <source>
        <dbReference type="Proteomes" id="UP000247810"/>
    </source>
</evidence>